<feature type="region of interest" description="Disordered" evidence="1">
    <location>
        <begin position="432"/>
        <end position="454"/>
    </location>
</feature>
<feature type="region of interest" description="Disordered" evidence="1">
    <location>
        <begin position="736"/>
        <end position="760"/>
    </location>
</feature>
<gene>
    <name evidence="3" type="ORF">FQ775_01920</name>
</gene>
<dbReference type="EMBL" id="CP042301">
    <property type="protein sequence ID" value="QDY99224.1"/>
    <property type="molecule type" value="Genomic_DNA"/>
</dbReference>
<dbReference type="GO" id="GO:0042834">
    <property type="term" value="F:peptidoglycan binding"/>
    <property type="evidence" value="ECO:0007669"/>
    <property type="project" value="InterPro"/>
</dbReference>
<reference evidence="3" key="1">
    <citation type="submission" date="2020-04" db="EMBL/GenBank/DDBJ databases">
        <title>Nitratireductor sp. nov. isolated from mangrove soil.</title>
        <authorList>
            <person name="Ye Y."/>
        </authorList>
    </citation>
    <scope>NUCLEOTIDE SEQUENCE</scope>
    <source>
        <strain evidence="3">SY7</strain>
    </source>
</reference>
<feature type="region of interest" description="Disordered" evidence="1">
    <location>
        <begin position="847"/>
        <end position="893"/>
    </location>
</feature>
<feature type="region of interest" description="Disordered" evidence="1">
    <location>
        <begin position="61"/>
        <end position="83"/>
    </location>
</feature>
<feature type="region of interest" description="Disordered" evidence="1">
    <location>
        <begin position="225"/>
        <end position="384"/>
    </location>
</feature>
<protein>
    <recommendedName>
        <fullName evidence="2">SPOR domain-containing protein</fullName>
    </recommendedName>
</protein>
<feature type="compositionally biased region" description="Low complexity" evidence="1">
    <location>
        <begin position="955"/>
        <end position="982"/>
    </location>
</feature>
<dbReference type="RefSeq" id="WP_146297874.1">
    <property type="nucleotide sequence ID" value="NZ_CP042301.2"/>
</dbReference>
<dbReference type="KEGG" id="niy:FQ775_01920"/>
<organism evidence="3 4">
    <name type="scientific">Nitratireductor mangrovi</name>
    <dbReference type="NCBI Taxonomy" id="2599600"/>
    <lineage>
        <taxon>Bacteria</taxon>
        <taxon>Pseudomonadati</taxon>
        <taxon>Pseudomonadota</taxon>
        <taxon>Alphaproteobacteria</taxon>
        <taxon>Hyphomicrobiales</taxon>
        <taxon>Phyllobacteriaceae</taxon>
        <taxon>Nitratireductor</taxon>
    </lineage>
</organism>
<feature type="region of interest" description="Disordered" evidence="1">
    <location>
        <begin position="105"/>
        <end position="127"/>
    </location>
</feature>
<proteinExistence type="predicted"/>
<sequence>MADLKQLKIRRDDDFAEGDPLAELSRIMGVPKPGEEAEFDDFGIDLERELLGEFEKDEAAESSRVMAFPDRTPAPAPTNEVPDLGADFEAELEAEFSAAFGGHDVADEPAAEPYADPGPEPEPEAAAQIDFEDYSRAAVDMDFGGPTAEQPRHAAPVAGADDAVRAEPAGQAAEKVVDSPAPMEPVVPQRAAMPEVPAAAQRAEDFDPFAELAAMAKRSTDQLAASRGQVADNETVAEEPVEVASQDASKPLITLDDLEPFDLNASGKANAPEFETVDEQGPEMPVEQDQPQQAFADPFEDGEPATDAVGQVDGLPGKRSDAAAAFVPHAEDDDAASDAESNVFEAQEAQDVAHHGAADPEYLAETTPEGTHDDDAGAGAPDPVLDEIFAHGSPFAAAAPAAEKPDTDELSADELSADEIIDDSAAIGATDADVMSPPWSTLPTDEPVDPAPAEDEEAAPADQLLAGIEQMLHKPDAGFSGFGMDEPRALDEGGDAPVSLYDEDADDVAGASASAAVGWSNGPASGPGFSVAASDFDGLEFDTVEVPEPTVELSDDAGIPELAPDEQPPHLDLADELDLEFAAAYGDLDTRVDARQSPVWHRATDAGPLSMRGPLPATDDDELTPAHAAVDDGGFKADLPGLDLPDDDRAADWAGATATQAATGVDWSQDQLALGDADDAAFAAAFEEVEALEAAAEEPRSGRRGLLIAALVAGVAIVGGASAFWLSWGSGDGEAPPALVQADPSPVKVRPEQPGGVTVPNEDKIVYERVSGGAEAEAPAQEKLLSSQEEPVDLAARTAGESPSDELAAAAPPKSEDRILPEADNGLPMVVAEEPALVTPRRVRTMIVKPDGTLVPREEPADAAPEAGAAEAAPTETAEVRQVLPGVSEPLPGTAEVPARLVPAAEEVVETASAKPEVAAPVEEAAPAAEEAAPEPVEVASAPVEAEKPAPEPAAPAASEPVAEAAAPPPAESTTEAATPPVRKVETTTITRADVQKVPERGPVAPTRPSDQPVEIVGNTRAAAQGETRVAALDETAPKPGEWSMQIASQPSPEAARESYVNLARRHGAILSGRGVNIVKADIAGKGTFWRVRIPVGTRGEATSLCERYKSAGGSCFVAR</sequence>
<dbReference type="OrthoDB" id="7338235at2"/>
<evidence type="ECO:0000313" key="4">
    <source>
        <dbReference type="Proteomes" id="UP000321389"/>
    </source>
</evidence>
<feature type="domain" description="SPOR" evidence="2">
    <location>
        <begin position="1040"/>
        <end position="1119"/>
    </location>
</feature>
<feature type="compositionally biased region" description="Low complexity" evidence="1">
    <location>
        <begin position="862"/>
        <end position="877"/>
    </location>
</feature>
<feature type="region of interest" description="Disordered" evidence="1">
    <location>
        <begin position="913"/>
        <end position="1015"/>
    </location>
</feature>
<feature type="region of interest" description="Disordered" evidence="1">
    <location>
        <begin position="141"/>
        <end position="182"/>
    </location>
</feature>
<dbReference type="AlphaFoldDB" id="A0A5B8KUE7"/>
<dbReference type="InterPro" id="IPR007730">
    <property type="entry name" value="SPOR-like_dom"/>
</dbReference>
<dbReference type="Pfam" id="PF05036">
    <property type="entry name" value="SPOR"/>
    <property type="match status" value="1"/>
</dbReference>
<evidence type="ECO:0000313" key="3">
    <source>
        <dbReference type="EMBL" id="QDY99224.1"/>
    </source>
</evidence>
<feature type="compositionally biased region" description="Low complexity" evidence="1">
    <location>
        <begin position="913"/>
        <end position="944"/>
    </location>
</feature>
<dbReference type="Proteomes" id="UP000321389">
    <property type="component" value="Chromosome"/>
</dbReference>
<accession>A0A5B8KUE7</accession>
<evidence type="ECO:0000259" key="2">
    <source>
        <dbReference type="Pfam" id="PF05036"/>
    </source>
</evidence>
<name>A0A5B8KUE7_9HYPH</name>
<keyword evidence="4" id="KW-1185">Reference proteome</keyword>
<feature type="region of interest" description="Disordered" evidence="1">
    <location>
        <begin position="797"/>
        <end position="826"/>
    </location>
</feature>
<evidence type="ECO:0000256" key="1">
    <source>
        <dbReference type="SAM" id="MobiDB-lite"/>
    </source>
</evidence>